<evidence type="ECO:0000256" key="2">
    <source>
        <dbReference type="SAM" id="Phobius"/>
    </source>
</evidence>
<reference evidence="3" key="1">
    <citation type="submission" date="2020-05" db="EMBL/GenBank/DDBJ databases">
        <authorList>
            <person name="Chiriac C."/>
            <person name="Salcher M."/>
            <person name="Ghai R."/>
            <person name="Kavagutti S V."/>
        </authorList>
    </citation>
    <scope>NUCLEOTIDE SEQUENCE</scope>
</reference>
<sequence>MSSTLAADEACPACSEAERLAAAADCARLEAIGREAKLQPFWTRPAWPVAQAICSAAGVLASVVCVSAPVSGLVIAAAALLLALIDSTRFAVLRRLTPSRASQNVLSAPEAGAPQAAVTLILTAATDDRPASESRFLPTNLIAANAACIALVAACAALRIFGIDNLIVAIVQLVPTLLLLAGILALLRIGGADVSHDASAVDGVLELAERLGDDPPANLDVAVVLAGAGSAQGAGLRHWLRSRRRSGMRPADVAIIHFEPCSEGSPVWWERDGTVIATGLHPQLRQAAKIAASGEGVHATPRSGPDATGAGVARGDGWPAIAVGARDEDGKTGNSSEPGPATVDFAEALVRELDSSLSAEASDD</sequence>
<gene>
    <name evidence="3" type="ORF">UFOPK3547_01010</name>
</gene>
<protein>
    <submittedName>
        <fullName evidence="3">Unannotated protein</fullName>
    </submittedName>
</protein>
<feature type="transmembrane region" description="Helical" evidence="2">
    <location>
        <begin position="141"/>
        <end position="161"/>
    </location>
</feature>
<evidence type="ECO:0000313" key="3">
    <source>
        <dbReference type="EMBL" id="CAB4344943.1"/>
    </source>
</evidence>
<dbReference type="EMBL" id="CAESAN010000078">
    <property type="protein sequence ID" value="CAB4344943.1"/>
    <property type="molecule type" value="Genomic_DNA"/>
</dbReference>
<feature type="transmembrane region" description="Helical" evidence="2">
    <location>
        <begin position="167"/>
        <end position="187"/>
    </location>
</feature>
<accession>A0A6J5ZZW0</accession>
<feature type="region of interest" description="Disordered" evidence="1">
    <location>
        <begin position="293"/>
        <end position="342"/>
    </location>
</feature>
<evidence type="ECO:0000256" key="1">
    <source>
        <dbReference type="SAM" id="MobiDB-lite"/>
    </source>
</evidence>
<proteinExistence type="predicted"/>
<organism evidence="3">
    <name type="scientific">freshwater metagenome</name>
    <dbReference type="NCBI Taxonomy" id="449393"/>
    <lineage>
        <taxon>unclassified sequences</taxon>
        <taxon>metagenomes</taxon>
        <taxon>ecological metagenomes</taxon>
    </lineage>
</organism>
<feature type="transmembrane region" description="Helical" evidence="2">
    <location>
        <begin position="59"/>
        <end position="85"/>
    </location>
</feature>
<keyword evidence="2" id="KW-1133">Transmembrane helix</keyword>
<name>A0A6J5ZZW0_9ZZZZ</name>
<dbReference type="AlphaFoldDB" id="A0A6J5ZZW0"/>
<keyword evidence="2" id="KW-0472">Membrane</keyword>
<keyword evidence="2" id="KW-0812">Transmembrane</keyword>